<name>A0A3D9XPD4_PARVE</name>
<dbReference type="Proteomes" id="UP000256941">
    <property type="component" value="Unassembled WGS sequence"/>
</dbReference>
<comment type="caution">
    <text evidence="1">The sequence shown here is derived from an EMBL/GenBank/DDBJ whole genome shotgun (WGS) entry which is preliminary data.</text>
</comment>
<evidence type="ECO:0000313" key="2">
    <source>
        <dbReference type="Proteomes" id="UP000256941"/>
    </source>
</evidence>
<accession>A0A3D9XPD4</accession>
<dbReference type="AlphaFoldDB" id="A0A3D9XPD4"/>
<dbReference type="EMBL" id="QTUJ01000001">
    <property type="protein sequence ID" value="REF72294.1"/>
    <property type="molecule type" value="Genomic_DNA"/>
</dbReference>
<dbReference type="RefSeq" id="WP_116220799.1">
    <property type="nucleotide sequence ID" value="NZ_CP038196.1"/>
</dbReference>
<proteinExistence type="predicted"/>
<gene>
    <name evidence="1" type="ORF">BDD41_0763</name>
</gene>
<evidence type="ECO:0000313" key="1">
    <source>
        <dbReference type="EMBL" id="REF72294.1"/>
    </source>
</evidence>
<sequence>MSSSRKGCGGGLYIWKGQQYRGAAAVAEAAGVNARTVLYHLDRHGDLSRLGIGSGGHNQKPGRRGRQVSLCGRRWNSIQAMAHDLGISSKAAHRYIRAGNVDGLIRALMAKQVGGVPA</sequence>
<reference evidence="1 2" key="1">
    <citation type="submission" date="2018-08" db="EMBL/GenBank/DDBJ databases">
        <title>Genomic Encyclopedia of Archaeal and Bacterial Type Strains, Phase II (KMG-II): from individual species to whole genera.</title>
        <authorList>
            <person name="Goeker M."/>
        </authorList>
    </citation>
    <scope>NUCLEOTIDE SEQUENCE [LARGE SCALE GENOMIC DNA]</scope>
    <source>
        <strain evidence="1 2">DSM 17099</strain>
    </source>
</reference>
<protein>
    <submittedName>
        <fullName evidence="1">Uncharacterized protein</fullName>
    </submittedName>
</protein>
<organism evidence="1 2">
    <name type="scientific">Paracoccus versutus</name>
    <name type="common">Thiobacillus versutus</name>
    <dbReference type="NCBI Taxonomy" id="34007"/>
    <lineage>
        <taxon>Bacteria</taxon>
        <taxon>Pseudomonadati</taxon>
        <taxon>Pseudomonadota</taxon>
        <taxon>Alphaproteobacteria</taxon>
        <taxon>Rhodobacterales</taxon>
        <taxon>Paracoccaceae</taxon>
        <taxon>Paracoccus</taxon>
    </lineage>
</organism>